<protein>
    <submittedName>
        <fullName evidence="2">Pectin lyase-like protein</fullName>
    </submittedName>
</protein>
<evidence type="ECO:0000259" key="1">
    <source>
        <dbReference type="Pfam" id="PF12708"/>
    </source>
</evidence>
<evidence type="ECO:0000313" key="2">
    <source>
        <dbReference type="EMBL" id="KUJ23055.1"/>
    </source>
</evidence>
<dbReference type="KEGG" id="psco:LY89DRAFT_713593"/>
<dbReference type="EMBL" id="KQ947405">
    <property type="protein sequence ID" value="KUJ23055.1"/>
    <property type="molecule type" value="Genomic_DNA"/>
</dbReference>
<dbReference type="GO" id="GO:0016829">
    <property type="term" value="F:lyase activity"/>
    <property type="evidence" value="ECO:0007669"/>
    <property type="project" value="UniProtKB-KW"/>
</dbReference>
<dbReference type="Gene3D" id="2.160.20.10">
    <property type="entry name" value="Single-stranded right-handed beta-helix, Pectin lyase-like"/>
    <property type="match status" value="1"/>
</dbReference>
<organism evidence="2 3">
    <name type="scientific">Mollisia scopiformis</name>
    <name type="common">Conifer needle endophyte fungus</name>
    <name type="synonym">Phialocephala scopiformis</name>
    <dbReference type="NCBI Taxonomy" id="149040"/>
    <lineage>
        <taxon>Eukaryota</taxon>
        <taxon>Fungi</taxon>
        <taxon>Dikarya</taxon>
        <taxon>Ascomycota</taxon>
        <taxon>Pezizomycotina</taxon>
        <taxon>Leotiomycetes</taxon>
        <taxon>Helotiales</taxon>
        <taxon>Mollisiaceae</taxon>
        <taxon>Mollisia</taxon>
    </lineage>
</organism>
<accession>A0A194XRY3</accession>
<evidence type="ECO:0000313" key="3">
    <source>
        <dbReference type="Proteomes" id="UP000070700"/>
    </source>
</evidence>
<dbReference type="InterPro" id="IPR011050">
    <property type="entry name" value="Pectin_lyase_fold/virulence"/>
</dbReference>
<proteinExistence type="predicted"/>
<keyword evidence="3" id="KW-1185">Reference proteome</keyword>
<name>A0A194XRY3_MOLSC</name>
<reference evidence="2 3" key="1">
    <citation type="submission" date="2015-10" db="EMBL/GenBank/DDBJ databases">
        <title>Full genome of DAOMC 229536 Phialocephala scopiformis, a fungal endophyte of spruce producing the potent anti-insectan compound rugulosin.</title>
        <authorList>
            <consortium name="DOE Joint Genome Institute"/>
            <person name="Walker A.K."/>
            <person name="Frasz S.L."/>
            <person name="Seifert K.A."/>
            <person name="Miller J.D."/>
            <person name="Mondo S.J."/>
            <person name="Labutti K."/>
            <person name="Lipzen A."/>
            <person name="Dockter R."/>
            <person name="Kennedy M."/>
            <person name="Grigoriev I.V."/>
            <person name="Spatafora J.W."/>
        </authorList>
    </citation>
    <scope>NUCLEOTIDE SEQUENCE [LARGE SCALE GENOMIC DNA]</scope>
    <source>
        <strain evidence="2 3">CBS 120377</strain>
    </source>
</reference>
<dbReference type="InterPro" id="IPR012334">
    <property type="entry name" value="Pectin_lyas_fold"/>
</dbReference>
<dbReference type="RefSeq" id="XP_018077410.1">
    <property type="nucleotide sequence ID" value="XM_018218063.1"/>
</dbReference>
<dbReference type="GO" id="GO:0004650">
    <property type="term" value="F:polygalacturonase activity"/>
    <property type="evidence" value="ECO:0007669"/>
    <property type="project" value="InterPro"/>
</dbReference>
<dbReference type="PANTHER" id="PTHR33928:SF2">
    <property type="entry name" value="PECTATE LYASE SUPERFAMILY PROTEIN DOMAIN-CONTAINING PROTEIN-RELATED"/>
    <property type="match status" value="1"/>
</dbReference>
<dbReference type="OrthoDB" id="1046782at2759"/>
<sequence>MVEFCRLIFFFITKDLRPQYEEYDVSQFVNVKSASGYAVYGDNQHDDSAAINAILAANANCKITYFPQGIYKVTQTIYIPPGSRIVGDVLSVISGIGSNFYNPANPQPIVQVGRPGDVGVAEISDMLFSVADVLQGATIVEVNMAASSLGSVSFHNAHIRVGGTADTIVNQNCGNADTSDCKAAFMMPHVTSSAQPYIENMWGWTVDHSLDGGPNQNIATGRGALIESTKGAWLQTETAYWQGYGTAEQAPSPWTANSTIGGPTFSDCAGSGDSGNAQFYMGWASHIYSSSNIVIHGSALWVFFNDITDGSYSNAGCPQYNNVRQENAVYVDKASELFWYNLLTKSTTNMVWDNGVVTAAQVNNPGGWEGSVPGVIAAYLRDSGISSEQ</sequence>
<dbReference type="InterPro" id="IPR039279">
    <property type="entry name" value="QRT3-like"/>
</dbReference>
<dbReference type="Pfam" id="PF12708">
    <property type="entry name" value="Pect-lyase_RHGA_epim"/>
    <property type="match status" value="1"/>
</dbReference>
<feature type="domain" description="Rhamnogalacturonase A/B/Epimerase-like pectate lyase" evidence="1">
    <location>
        <begin position="28"/>
        <end position="89"/>
    </location>
</feature>
<dbReference type="AlphaFoldDB" id="A0A194XRY3"/>
<dbReference type="FunFam" id="2.160.20.10:FF:000049">
    <property type="entry name" value="Putative exo-beta-1,3-glucanase"/>
    <property type="match status" value="1"/>
</dbReference>
<keyword evidence="2" id="KW-0456">Lyase</keyword>
<dbReference type="InterPro" id="IPR024535">
    <property type="entry name" value="RHGA/B-epi-like_pectate_lyase"/>
</dbReference>
<dbReference type="SUPFAM" id="SSF51126">
    <property type="entry name" value="Pectin lyase-like"/>
    <property type="match status" value="1"/>
</dbReference>
<dbReference type="GeneID" id="28827789"/>
<gene>
    <name evidence="2" type="ORF">LY89DRAFT_713593</name>
</gene>
<dbReference type="PANTHER" id="PTHR33928">
    <property type="entry name" value="POLYGALACTURONASE QRT3"/>
    <property type="match status" value="1"/>
</dbReference>
<dbReference type="Proteomes" id="UP000070700">
    <property type="component" value="Unassembled WGS sequence"/>
</dbReference>
<dbReference type="InParanoid" id="A0A194XRY3"/>